<evidence type="ECO:0000256" key="2">
    <source>
        <dbReference type="ARBA" id="ARBA00022643"/>
    </source>
</evidence>
<dbReference type="PANTHER" id="PTHR43741:SF2">
    <property type="entry name" value="FMN-DEPENDENT NADH:QUINONE OXIDOREDUCTASE"/>
    <property type="match status" value="1"/>
</dbReference>
<dbReference type="PANTHER" id="PTHR43741">
    <property type="entry name" value="FMN-DEPENDENT NADH-AZOREDUCTASE 1"/>
    <property type="match status" value="1"/>
</dbReference>
<evidence type="ECO:0000256" key="1">
    <source>
        <dbReference type="ARBA" id="ARBA00022630"/>
    </source>
</evidence>
<evidence type="ECO:0000259" key="7">
    <source>
        <dbReference type="Pfam" id="PF02525"/>
    </source>
</evidence>
<evidence type="ECO:0000313" key="9">
    <source>
        <dbReference type="Proteomes" id="UP000637423"/>
    </source>
</evidence>
<dbReference type="AlphaFoldDB" id="A0A916UF02"/>
<comment type="catalytic activity">
    <reaction evidence="6">
        <text>2 a quinone + NADH + H(+) = 2 a 1,4-benzosemiquinone + NAD(+)</text>
        <dbReference type="Rhea" id="RHEA:65952"/>
        <dbReference type="ChEBI" id="CHEBI:15378"/>
        <dbReference type="ChEBI" id="CHEBI:57540"/>
        <dbReference type="ChEBI" id="CHEBI:57945"/>
        <dbReference type="ChEBI" id="CHEBI:132124"/>
        <dbReference type="ChEBI" id="CHEBI:134225"/>
    </reaction>
</comment>
<feature type="binding site" evidence="6">
    <location>
        <position position="10"/>
    </location>
    <ligand>
        <name>FMN</name>
        <dbReference type="ChEBI" id="CHEBI:58210"/>
    </ligand>
</feature>
<dbReference type="Proteomes" id="UP000637423">
    <property type="component" value="Unassembled WGS sequence"/>
</dbReference>
<evidence type="ECO:0000256" key="5">
    <source>
        <dbReference type="ARBA" id="ARBA00048542"/>
    </source>
</evidence>
<reference evidence="8" key="2">
    <citation type="submission" date="2020-09" db="EMBL/GenBank/DDBJ databases">
        <authorList>
            <person name="Sun Q."/>
            <person name="Zhou Y."/>
        </authorList>
    </citation>
    <scope>NUCLEOTIDE SEQUENCE</scope>
    <source>
        <strain evidence="8">CGMCC 1.10998</strain>
    </source>
</reference>
<feature type="domain" description="Flavodoxin-like fold" evidence="7">
    <location>
        <begin position="3"/>
        <end position="200"/>
    </location>
</feature>
<comment type="catalytic activity">
    <reaction evidence="5">
        <text>N,N-dimethyl-1,4-phenylenediamine + anthranilate + 2 NAD(+) = 2-(4-dimethylaminophenyl)diazenylbenzoate + 2 NADH + 2 H(+)</text>
        <dbReference type="Rhea" id="RHEA:55872"/>
        <dbReference type="ChEBI" id="CHEBI:15378"/>
        <dbReference type="ChEBI" id="CHEBI:15783"/>
        <dbReference type="ChEBI" id="CHEBI:16567"/>
        <dbReference type="ChEBI" id="CHEBI:57540"/>
        <dbReference type="ChEBI" id="CHEBI:57945"/>
        <dbReference type="ChEBI" id="CHEBI:71579"/>
        <dbReference type="EC" id="1.7.1.17"/>
    </reaction>
    <physiologicalReaction direction="right-to-left" evidence="5">
        <dbReference type="Rhea" id="RHEA:55874"/>
    </physiologicalReaction>
</comment>
<dbReference type="InterPro" id="IPR050104">
    <property type="entry name" value="FMN-dep_NADH:Q_OxRdtase_AzoR1"/>
</dbReference>
<dbReference type="GO" id="GO:0010181">
    <property type="term" value="F:FMN binding"/>
    <property type="evidence" value="ECO:0007669"/>
    <property type="project" value="UniProtKB-UniRule"/>
</dbReference>
<keyword evidence="3 6" id="KW-0560">Oxidoreductase</keyword>
<name>A0A916UF02_9BURK</name>
<dbReference type="GO" id="GO:0009055">
    <property type="term" value="F:electron transfer activity"/>
    <property type="evidence" value="ECO:0007669"/>
    <property type="project" value="UniProtKB-UniRule"/>
</dbReference>
<dbReference type="RefSeq" id="WP_188565244.1">
    <property type="nucleotide sequence ID" value="NZ_BMED01000001.1"/>
</dbReference>
<comment type="function">
    <text evidence="6">Quinone reductase that provides resistance to thiol-specific stress caused by electrophilic quinones.</text>
</comment>
<dbReference type="EC" id="1.6.5.-" evidence="6"/>
<organism evidence="8 9">
    <name type="scientific">Undibacterium terreum</name>
    <dbReference type="NCBI Taxonomy" id="1224302"/>
    <lineage>
        <taxon>Bacteria</taxon>
        <taxon>Pseudomonadati</taxon>
        <taxon>Pseudomonadota</taxon>
        <taxon>Betaproteobacteria</taxon>
        <taxon>Burkholderiales</taxon>
        <taxon>Oxalobacteraceae</taxon>
        <taxon>Undibacterium</taxon>
    </lineage>
</organism>
<gene>
    <name evidence="6 8" type="primary">azoR</name>
    <name evidence="8" type="ORF">GCM10011396_14510</name>
</gene>
<dbReference type="GO" id="GO:0016655">
    <property type="term" value="F:oxidoreductase activity, acting on NAD(P)H, quinone or similar compound as acceptor"/>
    <property type="evidence" value="ECO:0007669"/>
    <property type="project" value="InterPro"/>
</dbReference>
<evidence type="ECO:0000256" key="6">
    <source>
        <dbReference type="HAMAP-Rule" id="MF_01216"/>
    </source>
</evidence>
<feature type="binding site" evidence="6">
    <location>
        <begin position="16"/>
        <end position="18"/>
    </location>
    <ligand>
        <name>FMN</name>
        <dbReference type="ChEBI" id="CHEBI:58210"/>
    </ligand>
</feature>
<keyword evidence="2 6" id="KW-0288">FMN</keyword>
<evidence type="ECO:0000256" key="3">
    <source>
        <dbReference type="ARBA" id="ARBA00023002"/>
    </source>
</evidence>
<reference evidence="8" key="1">
    <citation type="journal article" date="2014" name="Int. J. Syst. Evol. Microbiol.">
        <title>Complete genome sequence of Corynebacterium casei LMG S-19264T (=DSM 44701T), isolated from a smear-ripened cheese.</title>
        <authorList>
            <consortium name="US DOE Joint Genome Institute (JGI-PGF)"/>
            <person name="Walter F."/>
            <person name="Albersmeier A."/>
            <person name="Kalinowski J."/>
            <person name="Ruckert C."/>
        </authorList>
    </citation>
    <scope>NUCLEOTIDE SEQUENCE</scope>
    <source>
        <strain evidence="8">CGMCC 1.10998</strain>
    </source>
</reference>
<comment type="subunit">
    <text evidence="6">Homodimer.</text>
</comment>
<evidence type="ECO:0000313" key="8">
    <source>
        <dbReference type="EMBL" id="GGC68573.1"/>
    </source>
</evidence>
<protein>
    <recommendedName>
        <fullName evidence="6">FMN dependent NADH:quinone oxidoreductase</fullName>
        <ecNumber evidence="6">1.6.5.-</ecNumber>
    </recommendedName>
    <alternativeName>
        <fullName evidence="6">Azo-dye reductase</fullName>
    </alternativeName>
    <alternativeName>
        <fullName evidence="6">FMN-dependent NADH-azo compound oxidoreductase</fullName>
    </alternativeName>
    <alternativeName>
        <fullName evidence="6">FMN-dependent NADH-azoreductase</fullName>
        <ecNumber evidence="6">1.7.1.17</ecNumber>
    </alternativeName>
</protein>
<proteinExistence type="inferred from homology"/>
<dbReference type="HAMAP" id="MF_01216">
    <property type="entry name" value="Azoreductase_type1"/>
    <property type="match status" value="1"/>
</dbReference>
<comment type="cofactor">
    <cofactor evidence="6">
        <name>FMN</name>
        <dbReference type="ChEBI" id="CHEBI:58210"/>
    </cofactor>
    <text evidence="6">Binds 1 FMN per subunit.</text>
</comment>
<keyword evidence="1 6" id="KW-0285">Flavoprotein</keyword>
<dbReference type="Pfam" id="PF02525">
    <property type="entry name" value="Flavodoxin_2"/>
    <property type="match status" value="1"/>
</dbReference>
<accession>A0A916UF02</accession>
<dbReference type="Gene3D" id="3.40.50.360">
    <property type="match status" value="1"/>
</dbReference>
<comment type="caution">
    <text evidence="8">The sequence shown here is derived from an EMBL/GenBank/DDBJ whole genome shotgun (WGS) entry which is preliminary data.</text>
</comment>
<dbReference type="InterPro" id="IPR029039">
    <property type="entry name" value="Flavoprotein-like_sf"/>
</dbReference>
<dbReference type="InterPro" id="IPR003680">
    <property type="entry name" value="Flavodoxin_fold"/>
</dbReference>
<dbReference type="GO" id="GO:0016652">
    <property type="term" value="F:oxidoreductase activity, acting on NAD(P)H as acceptor"/>
    <property type="evidence" value="ECO:0007669"/>
    <property type="project" value="UniProtKB-UniRule"/>
</dbReference>
<sequence>MSNILLLLSSPSGAASLSTKLATSLIETLKQKHPGSSVTVRDLARDQLPHIGEDFVNARGLSADQYSSGQQEVIARSDALIKELFSADILVIASGMINFGVPSTLKAWLDHVLRAGATFSYTESGVKGLVSGKKAYLVNARGGVYSEGAYKPFDFQEPYLKGVLGFIGVTDVEVVTAEGVAYGPDAAEKAIGAAQAKIAAVLQAA</sequence>
<comment type="caution">
    <text evidence="6">Lacks conserved residue(s) required for the propagation of feature annotation.</text>
</comment>
<dbReference type="SUPFAM" id="SSF52218">
    <property type="entry name" value="Flavoproteins"/>
    <property type="match status" value="1"/>
</dbReference>
<evidence type="ECO:0000256" key="4">
    <source>
        <dbReference type="ARBA" id="ARBA00023027"/>
    </source>
</evidence>
<dbReference type="EC" id="1.7.1.17" evidence="6"/>
<dbReference type="InterPro" id="IPR023048">
    <property type="entry name" value="NADH:quinone_OxRdtase_FMN_depd"/>
</dbReference>
<keyword evidence="9" id="KW-1185">Reference proteome</keyword>
<keyword evidence="4 6" id="KW-0520">NAD</keyword>
<comment type="similarity">
    <text evidence="6">Belongs to the azoreductase type 1 family.</text>
</comment>
<comment type="function">
    <text evidence="6">Also exhibits azoreductase activity. Catalyzes the reductive cleavage of the azo bond in aromatic azo compounds to the corresponding amines.</text>
</comment>
<dbReference type="EMBL" id="BMED01000001">
    <property type="protein sequence ID" value="GGC68573.1"/>
    <property type="molecule type" value="Genomic_DNA"/>
</dbReference>